<keyword evidence="4" id="KW-1185">Reference proteome</keyword>
<evidence type="ECO:0000313" key="3">
    <source>
        <dbReference type="EMBL" id="MBF9128716.1"/>
    </source>
</evidence>
<gene>
    <name evidence="3" type="ORF">I0C86_06900</name>
</gene>
<name>A0ABS0GRK4_9ACTN</name>
<organism evidence="3 4">
    <name type="scientific">Plantactinospora alkalitolerans</name>
    <dbReference type="NCBI Taxonomy" id="2789879"/>
    <lineage>
        <taxon>Bacteria</taxon>
        <taxon>Bacillati</taxon>
        <taxon>Actinomycetota</taxon>
        <taxon>Actinomycetes</taxon>
        <taxon>Micromonosporales</taxon>
        <taxon>Micromonosporaceae</taxon>
        <taxon>Plantactinospora</taxon>
    </lineage>
</organism>
<reference evidence="3 4" key="1">
    <citation type="submission" date="2020-11" db="EMBL/GenBank/DDBJ databases">
        <title>A novel isolate from a Black sea contaminated sediment with potential to produce alkanes: Plantactinospora alkalitolerans sp. nov.</title>
        <authorList>
            <person name="Carro L."/>
            <person name="Veyisoglu A."/>
            <person name="Guven K."/>
            <person name="Schumann P."/>
            <person name="Klenk H.-P."/>
            <person name="Sahin N."/>
        </authorList>
    </citation>
    <scope>NUCLEOTIDE SEQUENCE [LARGE SCALE GENOMIC DNA]</scope>
    <source>
        <strain evidence="3 4">S1510</strain>
    </source>
</reference>
<keyword evidence="2" id="KW-0472">Membrane</keyword>
<keyword evidence="2" id="KW-1133">Transmembrane helix</keyword>
<protein>
    <submittedName>
        <fullName evidence="3">Uncharacterized protein</fullName>
    </submittedName>
</protein>
<feature type="region of interest" description="Disordered" evidence="1">
    <location>
        <begin position="170"/>
        <end position="251"/>
    </location>
</feature>
<feature type="transmembrane region" description="Helical" evidence="2">
    <location>
        <begin position="613"/>
        <end position="633"/>
    </location>
</feature>
<keyword evidence="2" id="KW-0812">Transmembrane</keyword>
<feature type="transmembrane region" description="Helical" evidence="2">
    <location>
        <begin position="574"/>
        <end position="593"/>
    </location>
</feature>
<feature type="transmembrane region" description="Helical" evidence="2">
    <location>
        <begin position="509"/>
        <end position="532"/>
    </location>
</feature>
<accession>A0ABS0GRK4</accession>
<dbReference type="RefSeq" id="WP_196200366.1">
    <property type="nucleotide sequence ID" value="NZ_JADPUN010000087.1"/>
</dbReference>
<evidence type="ECO:0000313" key="4">
    <source>
        <dbReference type="Proteomes" id="UP000638560"/>
    </source>
</evidence>
<comment type="caution">
    <text evidence="3">The sequence shown here is derived from an EMBL/GenBank/DDBJ whole genome shotgun (WGS) entry which is preliminary data.</text>
</comment>
<sequence>MRRGETFRWIGACLGQLAAAAALVVASIVDGPAALLLRAVPWLDTAFWPAEGAIRVLGLLAAVELVVRARRTARRHWWRRQRFDRAPGRPFPIPLDQRDADLEILRSMIRISRTYPAPAIRLFGQILLDPARYQVRITDEVRQVDECLRVSVSTTFSSAPDDLAGLREDAVVGTPGASGPGHASTVSTTRPAPGGPTAGGQRTGTASALLTRPAVPQDRRTGPGDPGDPAGRSDNPAGPPADPAGGTQHPPVMLIPMILSTKGAMLDNVETFDGAGDPVPFLSQEDARGVVAHVLRQLFRETFGEAVHAVEERRHDAVLFALLRLVFQAGRVSVADADAYFDRNVAPIRDSADDIALRRLRGVCSFLVRNYVVIAEVLPPDGYAWILRYTKTMPVYGRATSPRGRRRVRLGLAPNTFVIPLNLPFTTTSYHFRMRAGANTYVKVHSVQLAQSGASVDQAAIRDMSDRAYLRVRHRQALPYAHLYARRFDTCRDPADLVMEVVFDEVPPGALGLTSWLAALSALVITLLALLVPNNDGSRISGDVLAFLLAISPVAATFVGYSMEKLQRSSLTTFAGLVATGATSLVAALLYVQPSPGWLLAHPTVPLLGQIRVNLGVFAVGVVGGLVAAYLFFRLRDELHHYVDLLRDVEHPGTGRPGELS</sequence>
<feature type="transmembrane region" description="Helical" evidence="2">
    <location>
        <begin position="544"/>
        <end position="562"/>
    </location>
</feature>
<dbReference type="Proteomes" id="UP000638560">
    <property type="component" value="Unassembled WGS sequence"/>
</dbReference>
<proteinExistence type="predicted"/>
<evidence type="ECO:0000256" key="1">
    <source>
        <dbReference type="SAM" id="MobiDB-lite"/>
    </source>
</evidence>
<evidence type="ECO:0000256" key="2">
    <source>
        <dbReference type="SAM" id="Phobius"/>
    </source>
</evidence>
<dbReference type="EMBL" id="JADPUN010000087">
    <property type="protein sequence ID" value="MBF9128716.1"/>
    <property type="molecule type" value="Genomic_DNA"/>
</dbReference>
<feature type="transmembrane region" description="Helical" evidence="2">
    <location>
        <begin position="46"/>
        <end position="67"/>
    </location>
</feature>